<dbReference type="InterPro" id="IPR001296">
    <property type="entry name" value="Glyco_trans_1"/>
</dbReference>
<dbReference type="Pfam" id="PF00534">
    <property type="entry name" value="Glycos_transf_1"/>
    <property type="match status" value="1"/>
</dbReference>
<evidence type="ECO:0000259" key="1">
    <source>
        <dbReference type="Pfam" id="PF00534"/>
    </source>
</evidence>
<reference evidence="2 3" key="1">
    <citation type="submission" date="2019-07" db="EMBL/GenBank/DDBJ databases">
        <title>Whole genome shotgun sequence of Reyranella soli NBRC 108950.</title>
        <authorList>
            <person name="Hosoyama A."/>
            <person name="Uohara A."/>
            <person name="Ohji S."/>
            <person name="Ichikawa N."/>
        </authorList>
    </citation>
    <scope>NUCLEOTIDE SEQUENCE [LARGE SCALE GENOMIC DNA]</scope>
    <source>
        <strain evidence="2 3">NBRC 108950</strain>
    </source>
</reference>
<dbReference type="GO" id="GO:0016757">
    <property type="term" value="F:glycosyltransferase activity"/>
    <property type="evidence" value="ECO:0007669"/>
    <property type="project" value="InterPro"/>
</dbReference>
<dbReference type="SUPFAM" id="SSF53756">
    <property type="entry name" value="UDP-Glycosyltransferase/glycogen phosphorylase"/>
    <property type="match status" value="1"/>
</dbReference>
<dbReference type="Gene3D" id="3.40.50.2000">
    <property type="entry name" value="Glycogen Phosphorylase B"/>
    <property type="match status" value="2"/>
</dbReference>
<dbReference type="Proteomes" id="UP000321058">
    <property type="component" value="Unassembled WGS sequence"/>
</dbReference>
<evidence type="ECO:0000313" key="3">
    <source>
        <dbReference type="Proteomes" id="UP000321058"/>
    </source>
</evidence>
<proteinExistence type="predicted"/>
<evidence type="ECO:0000313" key="2">
    <source>
        <dbReference type="EMBL" id="GEP56554.1"/>
    </source>
</evidence>
<keyword evidence="3" id="KW-1185">Reference proteome</keyword>
<comment type="caution">
    <text evidence="2">The sequence shown here is derived from an EMBL/GenBank/DDBJ whole genome shotgun (WGS) entry which is preliminary data.</text>
</comment>
<dbReference type="InterPro" id="IPR050194">
    <property type="entry name" value="Glycosyltransferase_grp1"/>
</dbReference>
<dbReference type="OrthoDB" id="9790710at2"/>
<dbReference type="PANTHER" id="PTHR45947:SF3">
    <property type="entry name" value="SULFOQUINOVOSYL TRANSFERASE SQD2"/>
    <property type="match status" value="1"/>
</dbReference>
<sequence>MARIGFLISHPIQYYTPIFRALAKQCDLTVFFAHRQTAEQQARAGFGVAFDWDVDLLSGYDSRFLVNVARQPSTDRFTGCDTPGIADEIARGKFDAFVVPGWALRCYWQVVRACRRHGVPVMVRGDSQLGTQRNSFVRAAKSLVFSHLLRRFDGFLYVGQRNREYLLHYGAPADRLFFSPHCVDNDAFAAASAAAAVSRDPSRRRILFVGKLIARKHPADLLHAVSRLAGQPMEVAFAGSGELESELRQIAANASIRADFMGFVNQSELPAAYAAADLLVLPSNARETWGLVVNEAMACGIPAVVSDAVGCGPDLIDAGATGAIFPFGDIAALAVAMQDVLSLDRAHVRQRLADKMALYSPQRTAAAIIAAAATLDRRASRQ</sequence>
<organism evidence="2 3">
    <name type="scientific">Reyranella soli</name>
    <dbReference type="NCBI Taxonomy" id="1230389"/>
    <lineage>
        <taxon>Bacteria</taxon>
        <taxon>Pseudomonadati</taxon>
        <taxon>Pseudomonadota</taxon>
        <taxon>Alphaproteobacteria</taxon>
        <taxon>Hyphomicrobiales</taxon>
        <taxon>Reyranellaceae</taxon>
        <taxon>Reyranella</taxon>
    </lineage>
</organism>
<protein>
    <recommendedName>
        <fullName evidence="1">Glycosyl transferase family 1 domain-containing protein</fullName>
    </recommendedName>
</protein>
<dbReference type="CDD" id="cd03801">
    <property type="entry name" value="GT4_PimA-like"/>
    <property type="match status" value="1"/>
</dbReference>
<dbReference type="PANTHER" id="PTHR45947">
    <property type="entry name" value="SULFOQUINOVOSYL TRANSFERASE SQD2"/>
    <property type="match status" value="1"/>
</dbReference>
<dbReference type="EMBL" id="BKAJ01000066">
    <property type="protein sequence ID" value="GEP56554.1"/>
    <property type="molecule type" value="Genomic_DNA"/>
</dbReference>
<feature type="domain" description="Glycosyl transferase family 1" evidence="1">
    <location>
        <begin position="201"/>
        <end position="349"/>
    </location>
</feature>
<name>A0A512NCA0_9HYPH</name>
<accession>A0A512NCA0</accession>
<dbReference type="RefSeq" id="WP_147150633.1">
    <property type="nucleotide sequence ID" value="NZ_BKAJ01000066.1"/>
</dbReference>
<dbReference type="AlphaFoldDB" id="A0A512NCA0"/>
<gene>
    <name evidence="2" type="ORF">RSO01_37200</name>
</gene>